<dbReference type="OrthoDB" id="2138749at2759"/>
<organism evidence="2 3">
    <name type="scientific">Anaeromyces robustus</name>
    <dbReference type="NCBI Taxonomy" id="1754192"/>
    <lineage>
        <taxon>Eukaryota</taxon>
        <taxon>Fungi</taxon>
        <taxon>Fungi incertae sedis</taxon>
        <taxon>Chytridiomycota</taxon>
        <taxon>Chytridiomycota incertae sedis</taxon>
        <taxon>Neocallimastigomycetes</taxon>
        <taxon>Neocallimastigales</taxon>
        <taxon>Neocallimastigaceae</taxon>
        <taxon>Anaeromyces</taxon>
    </lineage>
</organism>
<reference evidence="2 3" key="1">
    <citation type="submission" date="2016-08" db="EMBL/GenBank/DDBJ databases">
        <title>A Parts List for Fungal Cellulosomes Revealed by Comparative Genomics.</title>
        <authorList>
            <consortium name="DOE Joint Genome Institute"/>
            <person name="Haitjema C.H."/>
            <person name="Gilmore S.P."/>
            <person name="Henske J.K."/>
            <person name="Solomon K.V."/>
            <person name="De Groot R."/>
            <person name="Kuo A."/>
            <person name="Mondo S.J."/>
            <person name="Salamov A.A."/>
            <person name="Labutti K."/>
            <person name="Zhao Z."/>
            <person name="Chiniquy J."/>
            <person name="Barry K."/>
            <person name="Brewer H.M."/>
            <person name="Purvine S.O."/>
            <person name="Wright A.T."/>
            <person name="Boxma B."/>
            <person name="Van Alen T."/>
            <person name="Hackstein J.H."/>
            <person name="Baker S.E."/>
            <person name="Grigoriev I.V."/>
            <person name="O'Malley M.A."/>
        </authorList>
    </citation>
    <scope>NUCLEOTIDE SEQUENCE [LARGE SCALE GENOMIC DNA]</scope>
    <source>
        <strain evidence="2 3">S4</strain>
    </source>
</reference>
<comment type="caution">
    <text evidence="2">The sequence shown here is derived from an EMBL/GenBank/DDBJ whole genome shotgun (WGS) entry which is preliminary data.</text>
</comment>
<feature type="transmembrane region" description="Helical" evidence="1">
    <location>
        <begin position="113"/>
        <end position="137"/>
    </location>
</feature>
<feature type="transmembrane region" description="Helical" evidence="1">
    <location>
        <begin position="83"/>
        <end position="101"/>
    </location>
</feature>
<keyword evidence="1" id="KW-0812">Transmembrane</keyword>
<feature type="transmembrane region" description="Helical" evidence="1">
    <location>
        <begin position="287"/>
        <end position="309"/>
    </location>
</feature>
<protein>
    <recommendedName>
        <fullName evidence="4">RGS domain-containing protein</fullName>
    </recommendedName>
</protein>
<dbReference type="Gene3D" id="1.10.167.10">
    <property type="entry name" value="Regulator of G-protein Signalling 4, domain 2"/>
    <property type="match status" value="1"/>
</dbReference>
<evidence type="ECO:0008006" key="4">
    <source>
        <dbReference type="Google" id="ProtNLM"/>
    </source>
</evidence>
<sequence length="589" mass="69375">MSSTTTKYPFNFPENWDRDNPLALRQFEKCAKSFDNINDFLNIYTRSFFYHLMIWCLILYSIISFFLIIINKNNYEVLKLNKTLMLIYTASGIICIINCYLRNVFYQTIPCSMVIYLIDIGYIPNFLSCMGCIMYYLQQCYNTINSYNKAINQNFIIRNEFFYRLCLNFNEEKFVKFLLYCTLSGVLFSALCGVFFDHFRYVPLTKGFCTTSGIEGVPLYLTLLVYFIFAIYALIELHKLGSDFVLRKSLMITLYVAIVLLFFNLLGNMTPFVKCAKIIRYIPHDSLLQIFSCIFNYAHITYPLIQLFYTKYEVKKLELTKGGLIHLLNDKTLFNEFLNFCNKQRCVEGVIFHREYKKFKNIFKDKDNGKKLAAAGGVYGTSSSHSHSSNYAVNIDYLYQNISESSENLLPYFNTNNMSNSYGYNNNTMDLNMGIDDDDDDENMFGYNYSQKSKHKRLLNNMGKKINEYVNIYSTNNVNNYEDDAQLSVDKKLVHIYDEIFQKANLIFSFFFTPNSDYELNVPDPIVKKIDRRLQSFNDNYTKMKSNQLFLFEELECEDIFDEAYDEVVQSLYLNTYSAFVKRKRKNRH</sequence>
<dbReference type="InterPro" id="IPR036305">
    <property type="entry name" value="RGS_sf"/>
</dbReference>
<dbReference type="SUPFAM" id="SSF48097">
    <property type="entry name" value="Regulator of G-protein signaling, RGS"/>
    <property type="match status" value="1"/>
</dbReference>
<feature type="transmembrane region" description="Helical" evidence="1">
    <location>
        <begin position="48"/>
        <end position="71"/>
    </location>
</feature>
<evidence type="ECO:0000313" key="3">
    <source>
        <dbReference type="Proteomes" id="UP000193944"/>
    </source>
</evidence>
<keyword evidence="1" id="KW-0472">Membrane</keyword>
<accession>A0A1Y1XKQ9</accession>
<reference evidence="2 3" key="2">
    <citation type="submission" date="2016-08" db="EMBL/GenBank/DDBJ databases">
        <title>Pervasive Adenine N6-methylation of Active Genes in Fungi.</title>
        <authorList>
            <consortium name="DOE Joint Genome Institute"/>
            <person name="Mondo S.J."/>
            <person name="Dannebaum R.O."/>
            <person name="Kuo R.C."/>
            <person name="Labutti K."/>
            <person name="Haridas S."/>
            <person name="Kuo A."/>
            <person name="Salamov A."/>
            <person name="Ahrendt S.R."/>
            <person name="Lipzen A."/>
            <person name="Sullivan W."/>
            <person name="Andreopoulos W.B."/>
            <person name="Clum A."/>
            <person name="Lindquist E."/>
            <person name="Daum C."/>
            <person name="Ramamoorthy G.K."/>
            <person name="Gryganskyi A."/>
            <person name="Culley D."/>
            <person name="Magnuson J.K."/>
            <person name="James T.Y."/>
            <person name="O'Malley M.A."/>
            <person name="Stajich J.E."/>
            <person name="Spatafora J.W."/>
            <person name="Visel A."/>
            <person name="Grigoriev I.V."/>
        </authorList>
    </citation>
    <scope>NUCLEOTIDE SEQUENCE [LARGE SCALE GENOMIC DNA]</scope>
    <source>
        <strain evidence="2 3">S4</strain>
    </source>
</reference>
<dbReference type="AlphaFoldDB" id="A0A1Y1XKQ9"/>
<dbReference type="Proteomes" id="UP000193944">
    <property type="component" value="Unassembled WGS sequence"/>
</dbReference>
<feature type="transmembrane region" description="Helical" evidence="1">
    <location>
        <begin position="177"/>
        <end position="196"/>
    </location>
</feature>
<evidence type="ECO:0000256" key="1">
    <source>
        <dbReference type="SAM" id="Phobius"/>
    </source>
</evidence>
<evidence type="ECO:0000313" key="2">
    <source>
        <dbReference type="EMBL" id="ORX85934.1"/>
    </source>
</evidence>
<keyword evidence="1" id="KW-1133">Transmembrane helix</keyword>
<name>A0A1Y1XKQ9_9FUNG</name>
<dbReference type="InterPro" id="IPR044926">
    <property type="entry name" value="RGS_subdomain_2"/>
</dbReference>
<dbReference type="EMBL" id="MCFG01000028">
    <property type="protein sequence ID" value="ORX85934.1"/>
    <property type="molecule type" value="Genomic_DNA"/>
</dbReference>
<gene>
    <name evidence="2" type="ORF">BCR32DRAFT_290395</name>
</gene>
<feature type="transmembrane region" description="Helical" evidence="1">
    <location>
        <begin position="249"/>
        <end position="267"/>
    </location>
</feature>
<feature type="transmembrane region" description="Helical" evidence="1">
    <location>
        <begin position="216"/>
        <end position="237"/>
    </location>
</feature>
<keyword evidence="3" id="KW-1185">Reference proteome</keyword>
<proteinExistence type="predicted"/>